<feature type="compositionally biased region" description="Pro residues" evidence="13">
    <location>
        <begin position="349"/>
        <end position="358"/>
    </location>
</feature>
<dbReference type="InterPro" id="IPR036236">
    <property type="entry name" value="Znf_C2H2_sf"/>
</dbReference>
<feature type="binding site" evidence="12">
    <location>
        <position position="86"/>
    </location>
    <ligand>
        <name>Zn(2+)</name>
        <dbReference type="ChEBI" id="CHEBI:29105"/>
    </ligand>
</feature>
<feature type="compositionally biased region" description="Acidic residues" evidence="13">
    <location>
        <begin position="620"/>
        <end position="642"/>
    </location>
</feature>
<evidence type="ECO:0000259" key="14">
    <source>
        <dbReference type="PROSITE" id="PS50157"/>
    </source>
</evidence>
<dbReference type="GO" id="GO:0008270">
    <property type="term" value="F:zinc ion binding"/>
    <property type="evidence" value="ECO:0007669"/>
    <property type="project" value="UniProtKB-UniRule"/>
</dbReference>
<evidence type="ECO:0000256" key="7">
    <source>
        <dbReference type="ARBA" id="ARBA00023015"/>
    </source>
</evidence>
<dbReference type="SMART" id="SM00868">
    <property type="entry name" value="zf-AD"/>
    <property type="match status" value="1"/>
</dbReference>
<feature type="domain" description="C2H2-type" evidence="14">
    <location>
        <begin position="445"/>
        <end position="472"/>
    </location>
</feature>
<dbReference type="GO" id="GO:0005634">
    <property type="term" value="C:nucleus"/>
    <property type="evidence" value="ECO:0007669"/>
    <property type="project" value="UniProtKB-SubCell"/>
</dbReference>
<evidence type="ECO:0000256" key="10">
    <source>
        <dbReference type="ARBA" id="ARBA00023242"/>
    </source>
</evidence>
<keyword evidence="5 11" id="KW-0863">Zinc-finger</keyword>
<dbReference type="PROSITE" id="PS00028">
    <property type="entry name" value="ZINC_FINGER_C2H2_1"/>
    <property type="match status" value="5"/>
</dbReference>
<accession>A0A6I8UHQ4</accession>
<dbReference type="FunFam" id="3.30.160.60:FF:001963">
    <property type="entry name" value="Replication initiator 1"/>
    <property type="match status" value="1"/>
</dbReference>
<dbReference type="Gene3D" id="3.40.1800.20">
    <property type="match status" value="1"/>
</dbReference>
<dbReference type="Gene3D" id="3.30.160.60">
    <property type="entry name" value="Classic Zinc Finger"/>
    <property type="match status" value="5"/>
</dbReference>
<dbReference type="SMART" id="SM00355">
    <property type="entry name" value="ZnF_C2H2"/>
    <property type="match status" value="5"/>
</dbReference>
<dbReference type="PANTHER" id="PTHR23226:SF416">
    <property type="entry name" value="FI01424P"/>
    <property type="match status" value="1"/>
</dbReference>
<dbReference type="InterPro" id="IPR012934">
    <property type="entry name" value="Znf_AD"/>
</dbReference>
<sequence>MHAAAPKCFGCCDTHLSMYRVCRRPSSSRYMQIANAHRYMRKKATAEVFGLELRFCVKLHLAINCCYNKLMANNMESRVVDLDLACLICLNEEPGHSSIYSHDLEPPHTLIADKIRCCTTLQLESLQIQRWPDKICEQCHSELGVAYRFYEKCVLIEKLFLTATSSALLVDVDELAKNQQLKLDLEQHHVKLPSSLKIKRIEVDADIPLASRTVVGSVSASSRASTAPTTVPGSTLTTAATGAGSAAAATTAAANLPVTKVEYFEEDEDEDTDSLGLMPDASDSLVMSLDTLIETVPIKEQPAEEMSSDEEDKKMVVPQPWDEDPPTPEHAYEIETPLTKESEGESQELPPPPPPPPIRTANARALNTIQRCNISKRTYKRVTPIFKREIDDDGYVLFDSQQIAIPETRRHAERARKICHVCGNTYKYQHALNAHMRRHNNERPYPCEVCQKAFISNVELRRHMRVHTGQKPYGCRYCDRRFSDFGSSKKHERIHTGERPYVCEVCHKGFAYAHVLSVHRRTHTGKKQFQCTQCDKGFTKKSYLAAHMDQHNGVIAAAPAVKRPAATRKVQKRHAVPETLSIGHLMLGEPAPKVLEECIVTHDFMFNEEDECDADDHDMEAAEEEDLELDDPDQDPEHDDFDDVYHQGVRSVPYALVGNLLDSEEFADDSKYLID</sequence>
<feature type="domain" description="ZAD" evidence="15">
    <location>
        <begin position="84"/>
        <end position="163"/>
    </location>
</feature>
<dbReference type="PANTHER" id="PTHR23226">
    <property type="entry name" value="ZINC FINGER AND SCAN DOMAIN-CONTAINING"/>
    <property type="match status" value="1"/>
</dbReference>
<evidence type="ECO:0000313" key="17">
    <source>
        <dbReference type="RefSeq" id="XP_001355704.4"/>
    </source>
</evidence>
<evidence type="ECO:0000256" key="1">
    <source>
        <dbReference type="ARBA" id="ARBA00004123"/>
    </source>
</evidence>
<evidence type="ECO:0000256" key="6">
    <source>
        <dbReference type="ARBA" id="ARBA00022833"/>
    </source>
</evidence>
<dbReference type="RefSeq" id="XP_001355704.4">
    <property type="nucleotide sequence ID" value="XM_001355668.4"/>
</dbReference>
<evidence type="ECO:0000256" key="12">
    <source>
        <dbReference type="PROSITE-ProRule" id="PRU01263"/>
    </source>
</evidence>
<evidence type="ECO:0000259" key="15">
    <source>
        <dbReference type="PROSITE" id="PS51915"/>
    </source>
</evidence>
<dbReference type="AlphaFoldDB" id="A0A6I8UHQ4"/>
<evidence type="ECO:0000256" key="11">
    <source>
        <dbReference type="PROSITE-ProRule" id="PRU00042"/>
    </source>
</evidence>
<dbReference type="GO" id="GO:0000981">
    <property type="term" value="F:DNA-binding transcription factor activity, RNA polymerase II-specific"/>
    <property type="evidence" value="ECO:0007669"/>
    <property type="project" value="TreeGrafter"/>
</dbReference>
<evidence type="ECO:0000256" key="3">
    <source>
        <dbReference type="ARBA" id="ARBA00022723"/>
    </source>
</evidence>
<evidence type="ECO:0000256" key="13">
    <source>
        <dbReference type="SAM" id="MobiDB-lite"/>
    </source>
</evidence>
<comment type="subcellular location">
    <subcellularLocation>
        <location evidence="1">Nucleus</location>
    </subcellularLocation>
</comment>
<evidence type="ECO:0000256" key="2">
    <source>
        <dbReference type="ARBA" id="ARBA00006991"/>
    </source>
</evidence>
<dbReference type="Pfam" id="PF07776">
    <property type="entry name" value="zf-AD"/>
    <property type="match status" value="1"/>
</dbReference>
<feature type="domain" description="C2H2-type" evidence="14">
    <location>
        <begin position="501"/>
        <end position="528"/>
    </location>
</feature>
<keyword evidence="9" id="KW-0804">Transcription</keyword>
<evidence type="ECO:0000313" key="16">
    <source>
        <dbReference type="Proteomes" id="UP000001819"/>
    </source>
</evidence>
<protein>
    <submittedName>
        <fullName evidence="17 18">Zinc finger and BTB domain-containing protein 14-like</fullName>
    </submittedName>
</protein>
<keyword evidence="10" id="KW-0539">Nucleus</keyword>
<dbReference type="KEGG" id="dpo:4815791"/>
<dbReference type="RefSeq" id="XP_033240718.1">
    <property type="nucleotide sequence ID" value="XM_033384827.1"/>
</dbReference>
<organism evidence="16 17">
    <name type="scientific">Drosophila pseudoobscura pseudoobscura</name>
    <name type="common">Fruit fly</name>
    <dbReference type="NCBI Taxonomy" id="46245"/>
    <lineage>
        <taxon>Eukaryota</taxon>
        <taxon>Metazoa</taxon>
        <taxon>Ecdysozoa</taxon>
        <taxon>Arthropoda</taxon>
        <taxon>Hexapoda</taxon>
        <taxon>Insecta</taxon>
        <taxon>Pterygota</taxon>
        <taxon>Neoptera</taxon>
        <taxon>Endopterygota</taxon>
        <taxon>Diptera</taxon>
        <taxon>Brachycera</taxon>
        <taxon>Muscomorpha</taxon>
        <taxon>Ephydroidea</taxon>
        <taxon>Drosophilidae</taxon>
        <taxon>Drosophila</taxon>
        <taxon>Sophophora</taxon>
    </lineage>
</organism>
<dbReference type="FunFam" id="3.30.160.60:FF:000303">
    <property type="entry name" value="Zinc finger protein 41"/>
    <property type="match status" value="1"/>
</dbReference>
<dbReference type="SUPFAM" id="SSF57716">
    <property type="entry name" value="Glucocorticoid receptor-like (DNA-binding domain)"/>
    <property type="match status" value="1"/>
</dbReference>
<dbReference type="GO" id="GO:0000978">
    <property type="term" value="F:RNA polymerase II cis-regulatory region sequence-specific DNA binding"/>
    <property type="evidence" value="ECO:0007669"/>
    <property type="project" value="TreeGrafter"/>
</dbReference>
<feature type="binding site" evidence="12">
    <location>
        <position position="136"/>
    </location>
    <ligand>
        <name>Zn(2+)</name>
        <dbReference type="ChEBI" id="CHEBI:29105"/>
    </ligand>
</feature>
<feature type="binding site" evidence="12">
    <location>
        <position position="139"/>
    </location>
    <ligand>
        <name>Zn(2+)</name>
        <dbReference type="ChEBI" id="CHEBI:29105"/>
    </ligand>
</feature>
<dbReference type="PROSITE" id="PS50157">
    <property type="entry name" value="ZINC_FINGER_C2H2_2"/>
    <property type="match status" value="5"/>
</dbReference>
<dbReference type="InterPro" id="IPR013087">
    <property type="entry name" value="Znf_C2H2_type"/>
</dbReference>
<evidence type="ECO:0000313" key="18">
    <source>
        <dbReference type="RefSeq" id="XP_033240718.1"/>
    </source>
</evidence>
<evidence type="ECO:0000256" key="8">
    <source>
        <dbReference type="ARBA" id="ARBA00023125"/>
    </source>
</evidence>
<evidence type="ECO:0000256" key="4">
    <source>
        <dbReference type="ARBA" id="ARBA00022737"/>
    </source>
</evidence>
<feature type="domain" description="C2H2-type" evidence="14">
    <location>
        <begin position="529"/>
        <end position="553"/>
    </location>
</feature>
<feature type="region of interest" description="Disordered" evidence="13">
    <location>
        <begin position="299"/>
        <end position="360"/>
    </location>
</feature>
<name>A0A6I8UHQ4_DROPS</name>
<keyword evidence="4" id="KW-0677">Repeat</keyword>
<evidence type="ECO:0000256" key="5">
    <source>
        <dbReference type="ARBA" id="ARBA00022771"/>
    </source>
</evidence>
<keyword evidence="3 12" id="KW-0479">Metal-binding</keyword>
<keyword evidence="6 12" id="KW-0862">Zinc</keyword>
<evidence type="ECO:0000256" key="9">
    <source>
        <dbReference type="ARBA" id="ARBA00023163"/>
    </source>
</evidence>
<dbReference type="FunFam" id="3.30.160.60:FF:000325">
    <property type="entry name" value="ZFP90 zinc finger protein"/>
    <property type="match status" value="1"/>
</dbReference>
<feature type="domain" description="C2H2-type" evidence="14">
    <location>
        <begin position="473"/>
        <end position="500"/>
    </location>
</feature>
<comment type="similarity">
    <text evidence="2">Belongs to the krueppel C2H2-type zinc-finger protein family.</text>
</comment>
<dbReference type="Proteomes" id="UP000001819">
    <property type="component" value="Chromosome X"/>
</dbReference>
<dbReference type="SUPFAM" id="SSF57667">
    <property type="entry name" value="beta-beta-alpha zinc fingers"/>
    <property type="match status" value="3"/>
</dbReference>
<dbReference type="FunFam" id="3.30.160.60:FF:000931">
    <property type="entry name" value="zinc finger protein 697"/>
    <property type="match status" value="1"/>
</dbReference>
<proteinExistence type="inferred from homology"/>
<feature type="binding site" evidence="12">
    <location>
        <position position="89"/>
    </location>
    <ligand>
        <name>Zn(2+)</name>
        <dbReference type="ChEBI" id="CHEBI:29105"/>
    </ligand>
</feature>
<gene>
    <name evidence="17 18" type="primary">LOC4815791</name>
</gene>
<feature type="domain" description="C2H2-type" evidence="14">
    <location>
        <begin position="417"/>
        <end position="444"/>
    </location>
</feature>
<feature type="region of interest" description="Disordered" evidence="13">
    <location>
        <begin position="620"/>
        <end position="644"/>
    </location>
</feature>
<keyword evidence="7" id="KW-0805">Transcription regulation</keyword>
<reference evidence="17 18" key="1">
    <citation type="submission" date="2025-04" db="UniProtKB">
        <authorList>
            <consortium name="RefSeq"/>
        </authorList>
    </citation>
    <scope>IDENTIFICATION</scope>
    <source>
        <strain evidence="17 18">MV-25-SWS-2005</strain>
        <tissue evidence="17 18">Whole body</tissue>
    </source>
</reference>
<dbReference type="Pfam" id="PF13912">
    <property type="entry name" value="zf-C2H2_6"/>
    <property type="match status" value="1"/>
</dbReference>
<dbReference type="Pfam" id="PF00096">
    <property type="entry name" value="zf-C2H2"/>
    <property type="match status" value="3"/>
</dbReference>
<feature type="compositionally biased region" description="Basic and acidic residues" evidence="13">
    <location>
        <begin position="330"/>
        <end position="343"/>
    </location>
</feature>
<dbReference type="PROSITE" id="PS51915">
    <property type="entry name" value="ZAD"/>
    <property type="match status" value="1"/>
</dbReference>
<keyword evidence="8" id="KW-0238">DNA-binding</keyword>
<keyword evidence="16" id="KW-1185">Reference proteome</keyword>